<dbReference type="EMBL" id="BOOR01000080">
    <property type="protein sequence ID" value="GII59221.1"/>
    <property type="molecule type" value="Genomic_DNA"/>
</dbReference>
<keyword evidence="2" id="KW-1185">Reference proteome</keyword>
<evidence type="ECO:0000313" key="1">
    <source>
        <dbReference type="EMBL" id="GII59221.1"/>
    </source>
</evidence>
<proteinExistence type="predicted"/>
<reference evidence="1" key="1">
    <citation type="submission" date="2021-01" db="EMBL/GenBank/DDBJ databases">
        <title>Whole genome shotgun sequence of Planotetraspora thailandica NBRC 104271.</title>
        <authorList>
            <person name="Komaki H."/>
            <person name="Tamura T."/>
        </authorList>
    </citation>
    <scope>NUCLEOTIDE SEQUENCE</scope>
    <source>
        <strain evidence="1">NBRC 104271</strain>
    </source>
</reference>
<gene>
    <name evidence="1" type="ORF">Pth03_76100</name>
</gene>
<accession>A0A8J4DF15</accession>
<dbReference type="Proteomes" id="UP000605992">
    <property type="component" value="Unassembled WGS sequence"/>
</dbReference>
<protein>
    <submittedName>
        <fullName evidence="1">Uncharacterized protein</fullName>
    </submittedName>
</protein>
<evidence type="ECO:0000313" key="2">
    <source>
        <dbReference type="Proteomes" id="UP000605992"/>
    </source>
</evidence>
<sequence>MTKAGHRTACFTATYTGVADRPLPVTESAAARQLSLPCYPGMTTSFGREAVLEARQLRA</sequence>
<dbReference type="Gene3D" id="3.90.1150.10">
    <property type="entry name" value="Aspartate Aminotransferase, domain 1"/>
    <property type="match status" value="1"/>
</dbReference>
<comment type="caution">
    <text evidence="1">The sequence shown here is derived from an EMBL/GenBank/DDBJ whole genome shotgun (WGS) entry which is preliminary data.</text>
</comment>
<organism evidence="1 2">
    <name type="scientific">Planotetraspora thailandica</name>
    <dbReference type="NCBI Taxonomy" id="487172"/>
    <lineage>
        <taxon>Bacteria</taxon>
        <taxon>Bacillati</taxon>
        <taxon>Actinomycetota</taxon>
        <taxon>Actinomycetes</taxon>
        <taxon>Streptosporangiales</taxon>
        <taxon>Streptosporangiaceae</taxon>
        <taxon>Planotetraspora</taxon>
    </lineage>
</organism>
<name>A0A8J4DF15_9ACTN</name>
<dbReference type="AlphaFoldDB" id="A0A8J4DF15"/>
<dbReference type="InterPro" id="IPR015422">
    <property type="entry name" value="PyrdxlP-dep_Trfase_small"/>
</dbReference>